<dbReference type="NCBIfam" id="TIGR01600">
    <property type="entry name" value="phage_tail_L"/>
    <property type="match status" value="1"/>
</dbReference>
<dbReference type="GO" id="GO:0030430">
    <property type="term" value="C:host cell cytoplasm"/>
    <property type="evidence" value="ECO:0007669"/>
    <property type="project" value="InterPro"/>
</dbReference>
<dbReference type="EMBL" id="JAAQTL010000001">
    <property type="protein sequence ID" value="NID14403.1"/>
    <property type="molecule type" value="Genomic_DNA"/>
</dbReference>
<organism evidence="1 2">
    <name type="scientific">Luteibacter yeojuensis</name>
    <dbReference type="NCBI Taxonomy" id="345309"/>
    <lineage>
        <taxon>Bacteria</taxon>
        <taxon>Pseudomonadati</taxon>
        <taxon>Pseudomonadota</taxon>
        <taxon>Gammaproteobacteria</taxon>
        <taxon>Lysobacterales</taxon>
        <taxon>Rhodanobacteraceae</taxon>
        <taxon>Luteibacter</taxon>
    </lineage>
</organism>
<dbReference type="GO" id="GO:0046718">
    <property type="term" value="P:symbiont entry into host cell"/>
    <property type="evidence" value="ECO:0007669"/>
    <property type="project" value="InterPro"/>
</dbReference>
<dbReference type="Proteomes" id="UP000518878">
    <property type="component" value="Unassembled WGS sequence"/>
</dbReference>
<evidence type="ECO:0000313" key="2">
    <source>
        <dbReference type="Proteomes" id="UP000518878"/>
    </source>
</evidence>
<dbReference type="GO" id="GO:0051536">
    <property type="term" value="F:iron-sulfur cluster binding"/>
    <property type="evidence" value="ECO:0007669"/>
    <property type="project" value="InterPro"/>
</dbReference>
<reference evidence="1 2" key="1">
    <citation type="journal article" date="2006" name="Int. J. Syst. Evol. Microbiol.">
        <title>Dyella yeojuensis sp. nov., isolated from greenhouse soil in Korea.</title>
        <authorList>
            <person name="Kim B.Y."/>
            <person name="Weon H.Y."/>
            <person name="Lee K.H."/>
            <person name="Seok S.J."/>
            <person name="Kwon S.W."/>
            <person name="Go S.J."/>
            <person name="Stackebrandt E."/>
        </authorList>
    </citation>
    <scope>NUCLEOTIDE SEQUENCE [LARGE SCALE GENOMIC DNA]</scope>
    <source>
        <strain evidence="1 2">DSM 17673</strain>
    </source>
</reference>
<dbReference type="RefSeq" id="WP_166698118.1">
    <property type="nucleotide sequence ID" value="NZ_JAAQTL010000001.1"/>
</dbReference>
<name>A0A7X5TP47_9GAMM</name>
<dbReference type="Pfam" id="PF05100">
    <property type="entry name" value="Phage_tail_L"/>
    <property type="match status" value="1"/>
</dbReference>
<accession>A0A7X5TP47</accession>
<gene>
    <name evidence="1" type="ORF">HBF32_02865</name>
</gene>
<comment type="caution">
    <text evidence="1">The sequence shown here is derived from an EMBL/GenBank/DDBJ whole genome shotgun (WGS) entry which is preliminary data.</text>
</comment>
<dbReference type="InterPro" id="IPR006487">
    <property type="entry name" value="Phage_lambda_L"/>
</dbReference>
<proteinExistence type="predicted"/>
<protein>
    <submittedName>
        <fullName evidence="1">Phage minor tail protein L</fullName>
    </submittedName>
</protein>
<keyword evidence="2" id="KW-1185">Reference proteome</keyword>
<sequence>MTFTADIQTLAPGAEVILFELDARAITGGGAGDILRFHGYTSSGSIFWQGNQYDPWPIQADGFKVDPAQPSVPTLSVGNVNGRITALCVAYQDLVGARLTRRRTLKQYLDGQPGANPDQESAPDIWLIERRSSEDNTQVTFELASPMDLGDRQVPSRQIIANVCSWLIKGGYRGPYCGYNGPPVAKQDDSPTSDPSQDVCGGRLSSCRIRFGQNNQLPYGGYPASKLIR</sequence>
<evidence type="ECO:0000313" key="1">
    <source>
        <dbReference type="EMBL" id="NID14403.1"/>
    </source>
</evidence>
<dbReference type="AlphaFoldDB" id="A0A7X5TP47"/>